<dbReference type="AlphaFoldDB" id="A0A9J6CKF3"/>
<feature type="chain" id="PRO_5039913075" evidence="2">
    <location>
        <begin position="20"/>
        <end position="337"/>
    </location>
</feature>
<protein>
    <submittedName>
        <fullName evidence="3">Uncharacterized protein</fullName>
    </submittedName>
</protein>
<dbReference type="OrthoDB" id="7788324at2759"/>
<dbReference type="Proteomes" id="UP001107558">
    <property type="component" value="Chromosome 1"/>
</dbReference>
<feature type="compositionally biased region" description="Low complexity" evidence="1">
    <location>
        <begin position="190"/>
        <end position="227"/>
    </location>
</feature>
<dbReference type="EMBL" id="JADBJN010000001">
    <property type="protein sequence ID" value="KAG5682460.1"/>
    <property type="molecule type" value="Genomic_DNA"/>
</dbReference>
<evidence type="ECO:0000256" key="1">
    <source>
        <dbReference type="SAM" id="MobiDB-lite"/>
    </source>
</evidence>
<evidence type="ECO:0000313" key="3">
    <source>
        <dbReference type="EMBL" id="KAG5682460.1"/>
    </source>
</evidence>
<comment type="caution">
    <text evidence="3">The sequence shown here is derived from an EMBL/GenBank/DDBJ whole genome shotgun (WGS) entry which is preliminary data.</text>
</comment>
<feature type="compositionally biased region" description="Basic and acidic residues" evidence="1">
    <location>
        <begin position="173"/>
        <end position="187"/>
    </location>
</feature>
<feature type="signal peptide" evidence="2">
    <location>
        <begin position="1"/>
        <end position="19"/>
    </location>
</feature>
<feature type="region of interest" description="Disordered" evidence="1">
    <location>
        <begin position="173"/>
        <end position="227"/>
    </location>
</feature>
<gene>
    <name evidence="3" type="ORF">PVAND_011811</name>
</gene>
<evidence type="ECO:0000313" key="4">
    <source>
        <dbReference type="Proteomes" id="UP001107558"/>
    </source>
</evidence>
<reference evidence="3" key="1">
    <citation type="submission" date="2021-03" db="EMBL/GenBank/DDBJ databases">
        <title>Chromosome level genome of the anhydrobiotic midge Polypedilum vanderplanki.</title>
        <authorList>
            <person name="Yoshida Y."/>
            <person name="Kikawada T."/>
            <person name="Gusev O."/>
        </authorList>
    </citation>
    <scope>NUCLEOTIDE SEQUENCE</scope>
    <source>
        <strain evidence="3">NIAS01</strain>
        <tissue evidence="3">Whole body or cell culture</tissue>
    </source>
</reference>
<name>A0A9J6CKF3_POLVA</name>
<organism evidence="3 4">
    <name type="scientific">Polypedilum vanderplanki</name>
    <name type="common">Sleeping chironomid midge</name>
    <dbReference type="NCBI Taxonomy" id="319348"/>
    <lineage>
        <taxon>Eukaryota</taxon>
        <taxon>Metazoa</taxon>
        <taxon>Ecdysozoa</taxon>
        <taxon>Arthropoda</taxon>
        <taxon>Hexapoda</taxon>
        <taxon>Insecta</taxon>
        <taxon>Pterygota</taxon>
        <taxon>Neoptera</taxon>
        <taxon>Endopterygota</taxon>
        <taxon>Diptera</taxon>
        <taxon>Nematocera</taxon>
        <taxon>Chironomoidea</taxon>
        <taxon>Chironomidae</taxon>
        <taxon>Chironominae</taxon>
        <taxon>Polypedilum</taxon>
        <taxon>Polypedilum</taxon>
    </lineage>
</organism>
<keyword evidence="4" id="KW-1185">Reference proteome</keyword>
<evidence type="ECO:0000256" key="2">
    <source>
        <dbReference type="SAM" id="SignalP"/>
    </source>
</evidence>
<sequence length="337" mass="37397">MIEKSLIYIILIFITVSDGADKSDSLYFVASNRGLDYKIAGKKDAHRFGVELKENKQFHHTITAEDGVRLGCYGYELDGMKYSTNYIADGKGYRLAPNQDLITVYAKGSSEPRIASFKESFTAEEIEKANIRYFFPEGCEAPKIFHDPNNPSQAFEERRKLFDSLVQKAQAEKLKNLNTRSNDDSKRINSKNSSTLLSNNINGLNSRRNNNNNGSNNSTILNANNNLTRNPGEISDILSHSHPGSGFNRKGKSAFGGIDDYDNNNNNECCSTGIKIELPSNILTSTCSGNMAKIIIPINSEKLSSVSMKEIIEISKQTSSTSSMLTELQKLAAKYEL</sequence>
<accession>A0A9J6CKF3</accession>
<keyword evidence="2" id="KW-0732">Signal</keyword>
<proteinExistence type="predicted"/>